<dbReference type="AlphaFoldDB" id="A0ABD2CSX3"/>
<organism evidence="4 5">
    <name type="scientific">Vespula maculifrons</name>
    <name type="common">Eastern yellow jacket</name>
    <name type="synonym">Wasp</name>
    <dbReference type="NCBI Taxonomy" id="7453"/>
    <lineage>
        <taxon>Eukaryota</taxon>
        <taxon>Metazoa</taxon>
        <taxon>Ecdysozoa</taxon>
        <taxon>Arthropoda</taxon>
        <taxon>Hexapoda</taxon>
        <taxon>Insecta</taxon>
        <taxon>Pterygota</taxon>
        <taxon>Neoptera</taxon>
        <taxon>Endopterygota</taxon>
        <taxon>Hymenoptera</taxon>
        <taxon>Apocrita</taxon>
        <taxon>Aculeata</taxon>
        <taxon>Vespoidea</taxon>
        <taxon>Vespidae</taxon>
        <taxon>Vespinae</taxon>
        <taxon>Vespula</taxon>
    </lineage>
</organism>
<gene>
    <name evidence="4" type="ORF">V1477_003511</name>
</gene>
<dbReference type="SMART" id="SM00369">
    <property type="entry name" value="LRR_TYP"/>
    <property type="match status" value="3"/>
</dbReference>
<comment type="caution">
    <text evidence="4">The sequence shown here is derived from an EMBL/GenBank/DDBJ whole genome shotgun (WGS) entry which is preliminary data.</text>
</comment>
<evidence type="ECO:0000256" key="2">
    <source>
        <dbReference type="ARBA" id="ARBA00022737"/>
    </source>
</evidence>
<dbReference type="EMBL" id="JAYRBN010000032">
    <property type="protein sequence ID" value="KAL2748226.1"/>
    <property type="molecule type" value="Genomic_DNA"/>
</dbReference>
<dbReference type="PANTHER" id="PTHR45617">
    <property type="entry name" value="LEUCINE RICH REPEAT FAMILY PROTEIN"/>
    <property type="match status" value="1"/>
</dbReference>
<keyword evidence="3" id="KW-1133">Transmembrane helix</keyword>
<dbReference type="Proteomes" id="UP001607303">
    <property type="component" value="Unassembled WGS sequence"/>
</dbReference>
<dbReference type="SUPFAM" id="SSF52047">
    <property type="entry name" value="RNI-like"/>
    <property type="match status" value="1"/>
</dbReference>
<protein>
    <submittedName>
        <fullName evidence="4">Leucine-rich repeat-containing protein let-4-like isoform X2</fullName>
    </submittedName>
</protein>
<dbReference type="Gene3D" id="3.80.10.10">
    <property type="entry name" value="Ribonuclease Inhibitor"/>
    <property type="match status" value="1"/>
</dbReference>
<dbReference type="Pfam" id="PF13855">
    <property type="entry name" value="LRR_8"/>
    <property type="match status" value="1"/>
</dbReference>
<sequence length="295" mass="34276">MFIIRVAVISMGIIHGIFATMISFRPKKFEEDLRFNFEEQMDKCDDPKHEIVKLANIGLQVVRDKFVDDDIVDIFPDAFKAVSNLFCLNFRRYNRSNTLSSFLKSVNHSSLTNLNLGDTIKNNLIYLPFIFEIFISSFDAPLLQSIIPATTQILYLERNNNSILWSFLSQNMSALFLNENNIQYNFYYENPNLKVLSIRKCRNIESLISNLDRYKNLVDLDISSNNINFISGQSFSKLKSLQHLSISYNNLINITSDIVANLKNLKRLNLRGNRIVIISECFHELEKKSHNPYYC</sequence>
<evidence type="ECO:0000313" key="5">
    <source>
        <dbReference type="Proteomes" id="UP001607303"/>
    </source>
</evidence>
<dbReference type="PROSITE" id="PS51450">
    <property type="entry name" value="LRR"/>
    <property type="match status" value="1"/>
</dbReference>
<feature type="transmembrane region" description="Helical" evidence="3">
    <location>
        <begin position="6"/>
        <end position="24"/>
    </location>
</feature>
<evidence type="ECO:0000313" key="4">
    <source>
        <dbReference type="EMBL" id="KAL2748226.1"/>
    </source>
</evidence>
<evidence type="ECO:0000256" key="1">
    <source>
        <dbReference type="ARBA" id="ARBA00022614"/>
    </source>
</evidence>
<keyword evidence="5" id="KW-1185">Reference proteome</keyword>
<keyword evidence="3" id="KW-0812">Transmembrane</keyword>
<accession>A0ABD2CSX3</accession>
<keyword evidence="1" id="KW-0433">Leucine-rich repeat</keyword>
<dbReference type="InterPro" id="IPR032675">
    <property type="entry name" value="LRR_dom_sf"/>
</dbReference>
<proteinExistence type="predicted"/>
<dbReference type="InterPro" id="IPR001611">
    <property type="entry name" value="Leu-rich_rpt"/>
</dbReference>
<evidence type="ECO:0000256" key="3">
    <source>
        <dbReference type="SAM" id="Phobius"/>
    </source>
</evidence>
<name>A0ABD2CSX3_VESMC</name>
<keyword evidence="3" id="KW-0472">Membrane</keyword>
<keyword evidence="2" id="KW-0677">Repeat</keyword>
<reference evidence="4 5" key="1">
    <citation type="journal article" date="2024" name="Ann. Entomol. Soc. Am.">
        <title>Genomic analyses of the southern and eastern yellowjacket wasps (Hymenoptera: Vespidae) reveal evolutionary signatures of social life.</title>
        <authorList>
            <person name="Catto M.A."/>
            <person name="Caine P.B."/>
            <person name="Orr S.E."/>
            <person name="Hunt B.G."/>
            <person name="Goodisman M.A.D."/>
        </authorList>
    </citation>
    <scope>NUCLEOTIDE SEQUENCE [LARGE SCALE GENOMIC DNA]</scope>
    <source>
        <strain evidence="4">232</strain>
        <tissue evidence="4">Head and thorax</tissue>
    </source>
</reference>
<dbReference type="InterPro" id="IPR003591">
    <property type="entry name" value="Leu-rich_rpt_typical-subtyp"/>
</dbReference>